<dbReference type="Proteomes" id="UP000249402">
    <property type="component" value="Unassembled WGS sequence"/>
</dbReference>
<dbReference type="OrthoDB" id="27483at2759"/>
<dbReference type="GeneID" id="37229748"/>
<dbReference type="VEuPathDB" id="FungiDB:BO80DRAFT_88583"/>
<sequence length="521" mass="58421">MEDARSSEPFMTSGGLSSAVNPAIFIPKVGPIRLPISTDDAKAISHFCRQSPYDEGIEPLGEESVRKSWQLDADQFVLQKPQWQVQLGRFVKKAIAGLGLPASSQEVKADLYKLLIDEEGAFSPPHPDSEKADGMFATLAVCLPSKHEGGDLIAFHKNARLEFQTAPTSEFGFSWAAWYADVTHELKPVASGYRVVLVYNLIHHPSAALLNSKASQADKLAHLLVPWARPADEDAIRYLDGWDTDPYDMYPPALVYLLENQYTSAKLGISQLAGTDESRFMQLRNACERAGLEIFLANVEKKDTGEVHNDKCEDGDWSWRDNGTHEFIELMRSSLEFSQVVDLEGNVIGEHLPFPERMLVQADTFNRDPDYEDYDDFGSSETAEATHFYRATGALIIPAGFHFMLDLQQLKHGQRDAGKFLEDCHRVVLERPNDKLAKLRLLHVCRVIFPARRDDSRCYAAAKLRDRRSWQEKVMQIAVELAEPALYCRVLVARKGDISPAQVAQAARFISEHSIDAVRSS</sequence>
<dbReference type="Gene3D" id="2.60.120.620">
    <property type="entry name" value="q2cbj1_9rhob like domain"/>
    <property type="match status" value="1"/>
</dbReference>
<reference evidence="1 2" key="1">
    <citation type="submission" date="2018-02" db="EMBL/GenBank/DDBJ databases">
        <title>The genomes of Aspergillus section Nigri reveals drivers in fungal speciation.</title>
        <authorList>
            <consortium name="DOE Joint Genome Institute"/>
            <person name="Vesth T.C."/>
            <person name="Nybo J."/>
            <person name="Theobald S."/>
            <person name="Brandl J."/>
            <person name="Frisvad J.C."/>
            <person name="Nielsen K.F."/>
            <person name="Lyhne E.K."/>
            <person name="Kogle M.E."/>
            <person name="Kuo A."/>
            <person name="Riley R."/>
            <person name="Clum A."/>
            <person name="Nolan M."/>
            <person name="Lipzen A."/>
            <person name="Salamov A."/>
            <person name="Henrissat B."/>
            <person name="Wiebenga A."/>
            <person name="De vries R.P."/>
            <person name="Grigoriev I.V."/>
            <person name="Mortensen U.H."/>
            <person name="Andersen M.R."/>
            <person name="Baker S.E."/>
        </authorList>
    </citation>
    <scope>NUCLEOTIDE SEQUENCE [LARGE SCALE GENOMIC DNA]</scope>
    <source>
        <strain evidence="1 2">CBS 121593</strain>
    </source>
</reference>
<keyword evidence="2" id="KW-1185">Reference proteome</keyword>
<protein>
    <recommendedName>
        <fullName evidence="3">Prolyl 4-hydroxylase alpha subunit Fe(2+) 2OG dioxygenase domain-containing protein</fullName>
    </recommendedName>
</protein>
<dbReference type="AlphaFoldDB" id="A0A395H3N4"/>
<dbReference type="EMBL" id="KZ824438">
    <property type="protein sequence ID" value="RAL00834.1"/>
    <property type="molecule type" value="Genomic_DNA"/>
</dbReference>
<gene>
    <name evidence="1" type="ORF">BO80DRAFT_88583</name>
</gene>
<evidence type="ECO:0000313" key="2">
    <source>
        <dbReference type="Proteomes" id="UP000249402"/>
    </source>
</evidence>
<evidence type="ECO:0000313" key="1">
    <source>
        <dbReference type="EMBL" id="RAL00834.1"/>
    </source>
</evidence>
<accession>A0A395H3N4</accession>
<organism evidence="1 2">
    <name type="scientific">Aspergillus ibericus CBS 121593</name>
    <dbReference type="NCBI Taxonomy" id="1448316"/>
    <lineage>
        <taxon>Eukaryota</taxon>
        <taxon>Fungi</taxon>
        <taxon>Dikarya</taxon>
        <taxon>Ascomycota</taxon>
        <taxon>Pezizomycotina</taxon>
        <taxon>Eurotiomycetes</taxon>
        <taxon>Eurotiomycetidae</taxon>
        <taxon>Eurotiales</taxon>
        <taxon>Aspergillaceae</taxon>
        <taxon>Aspergillus</taxon>
        <taxon>Aspergillus subgen. Circumdati</taxon>
    </lineage>
</organism>
<dbReference type="PANTHER" id="PTHR33099">
    <property type="entry name" value="FE2OG DIOXYGENASE DOMAIN-CONTAINING PROTEIN"/>
    <property type="match status" value="1"/>
</dbReference>
<name>A0A395H3N4_9EURO</name>
<proteinExistence type="predicted"/>
<dbReference type="PANTHER" id="PTHR33099:SF7">
    <property type="entry name" value="MYND-TYPE DOMAIN-CONTAINING PROTEIN"/>
    <property type="match status" value="1"/>
</dbReference>
<dbReference type="RefSeq" id="XP_025575161.1">
    <property type="nucleotide sequence ID" value="XM_025724883.1"/>
</dbReference>
<evidence type="ECO:0008006" key="3">
    <source>
        <dbReference type="Google" id="ProtNLM"/>
    </source>
</evidence>